<keyword evidence="1" id="KW-0732">Signal</keyword>
<dbReference type="InterPro" id="IPR012338">
    <property type="entry name" value="Beta-lactam/transpept-like"/>
</dbReference>
<feature type="domain" description="Beta-lactamase-related" evidence="2">
    <location>
        <begin position="60"/>
        <end position="366"/>
    </location>
</feature>
<dbReference type="InterPro" id="IPR001466">
    <property type="entry name" value="Beta-lactam-related"/>
</dbReference>
<dbReference type="InterPro" id="IPR050491">
    <property type="entry name" value="AmpC-like"/>
</dbReference>
<keyword evidence="3" id="KW-0614">Plasmid</keyword>
<evidence type="ECO:0000313" key="3">
    <source>
        <dbReference type="EMBL" id="XBP72805.1"/>
    </source>
</evidence>
<dbReference type="GO" id="GO:0016787">
    <property type="term" value="F:hydrolase activity"/>
    <property type="evidence" value="ECO:0007669"/>
    <property type="project" value="UniProtKB-KW"/>
</dbReference>
<organism evidence="3">
    <name type="scientific">Polaromonas hydrogenivorans</name>
    <dbReference type="NCBI Taxonomy" id="335476"/>
    <lineage>
        <taxon>Bacteria</taxon>
        <taxon>Pseudomonadati</taxon>
        <taxon>Pseudomonadota</taxon>
        <taxon>Betaproteobacteria</taxon>
        <taxon>Burkholderiales</taxon>
        <taxon>Comamonadaceae</taxon>
        <taxon>Polaromonas</taxon>
    </lineage>
</organism>
<accession>A0AAU7LYT3</accession>
<dbReference type="PANTHER" id="PTHR46825:SF9">
    <property type="entry name" value="BETA-LACTAMASE-RELATED DOMAIN-CONTAINING PROTEIN"/>
    <property type="match status" value="1"/>
</dbReference>
<protein>
    <submittedName>
        <fullName evidence="3">Serine hydrolase domain-containing protein</fullName>
        <ecNumber evidence="3">3.1.1.103</ecNumber>
    </submittedName>
</protein>
<name>A0AAU7LYT3_9BURK</name>
<sequence length="384" mass="42541">MKKRSLFNAALLIPLSLACFTLPTTAQDRSGDTAPVVEKAGTTYARAHEIDEMLSKYFKPGEPGASVIVSQRGAILFRKAYGLANMETNVPLQPEFPLRTGSVTKQFTAAAIMLLAEQGKLSLADEIEKYFPEYPLPGRHVTIENLLTHTSGIRNYTELPQFGVVLTKDVSPDDAVAFFKDTPVQFQPGHGFSYSNSNYFLLGRIIEKVSGISYQDFMQKQIFQPLQMHSTEIETAASPVVTVIGYTQGRKGISKSPFYSMSWPFAAGAMRTSVDDLVRWDNAIRIGALLRRDSWERMAKDFTLNDRSHTGYGYGWVIRKLRGNDAMEHGGDIGGFSADTLRFPKEQVFIAVLANSDSHEPAPDAIAEKIAKIIFAPLAQLESR</sequence>
<dbReference type="Gene3D" id="3.40.710.10">
    <property type="entry name" value="DD-peptidase/beta-lactamase superfamily"/>
    <property type="match status" value="1"/>
</dbReference>
<feature type="chain" id="PRO_5043627405" evidence="1">
    <location>
        <begin position="27"/>
        <end position="384"/>
    </location>
</feature>
<reference evidence="3" key="1">
    <citation type="submission" date="2024-05" db="EMBL/GenBank/DDBJ databases">
        <authorList>
            <person name="Bunk B."/>
            <person name="Swiderski J."/>
            <person name="Sproer C."/>
            <person name="Thiel V."/>
        </authorList>
    </citation>
    <scope>NUCLEOTIDE SEQUENCE</scope>
    <source>
        <strain evidence="3">DSM 17735</strain>
        <plasmid evidence="3">p2</plasmid>
    </source>
</reference>
<evidence type="ECO:0000259" key="2">
    <source>
        <dbReference type="Pfam" id="PF00144"/>
    </source>
</evidence>
<dbReference type="RefSeq" id="WP_349282584.1">
    <property type="nucleotide sequence ID" value="NZ_CBCSCU010000055.1"/>
</dbReference>
<dbReference type="PANTHER" id="PTHR46825">
    <property type="entry name" value="D-ALANYL-D-ALANINE-CARBOXYPEPTIDASE/ENDOPEPTIDASE AMPH"/>
    <property type="match status" value="1"/>
</dbReference>
<evidence type="ECO:0000256" key="1">
    <source>
        <dbReference type="SAM" id="SignalP"/>
    </source>
</evidence>
<proteinExistence type="predicted"/>
<geneLocation type="plasmid" evidence="3">
    <name>p2</name>
</geneLocation>
<gene>
    <name evidence="3" type="ORF">ABLV49_23705</name>
</gene>
<keyword evidence="3" id="KW-0378">Hydrolase</keyword>
<dbReference type="PROSITE" id="PS51257">
    <property type="entry name" value="PROKAR_LIPOPROTEIN"/>
    <property type="match status" value="1"/>
</dbReference>
<dbReference type="Pfam" id="PF00144">
    <property type="entry name" value="Beta-lactamase"/>
    <property type="match status" value="1"/>
</dbReference>
<dbReference type="EMBL" id="CP157677">
    <property type="protein sequence ID" value="XBP72805.1"/>
    <property type="molecule type" value="Genomic_DNA"/>
</dbReference>
<dbReference type="AlphaFoldDB" id="A0AAU7LYT3"/>
<dbReference type="EC" id="3.1.1.103" evidence="3"/>
<dbReference type="SUPFAM" id="SSF56601">
    <property type="entry name" value="beta-lactamase/transpeptidase-like"/>
    <property type="match status" value="1"/>
</dbReference>
<feature type="signal peptide" evidence="1">
    <location>
        <begin position="1"/>
        <end position="26"/>
    </location>
</feature>